<evidence type="ECO:0000256" key="1">
    <source>
        <dbReference type="ARBA" id="ARBA00022723"/>
    </source>
</evidence>
<dbReference type="PANTHER" id="PTHR13093">
    <property type="entry name" value="ZINC FINGER HIT DOMAIN CONTAINING PROTEIN 1"/>
    <property type="match status" value="1"/>
</dbReference>
<dbReference type="GO" id="GO:0008270">
    <property type="term" value="F:zinc ion binding"/>
    <property type="evidence" value="ECO:0007669"/>
    <property type="project" value="UniProtKB-KW"/>
</dbReference>
<sequence>MSEKSGAAGRTRASDTAQRRVLDAATRQRRQKKQLEMLEKDNSHEDPHNSLAQLSSKAKLPTFAETSDGRKRKKTRSNADHFKQRFRKTFQTLLEELPPEAQTQPSYITAVVPPSNFPSKHFCAVCGYPNTMLS</sequence>
<evidence type="ECO:0000256" key="3">
    <source>
        <dbReference type="ARBA" id="ARBA00022833"/>
    </source>
</evidence>
<keyword evidence="3" id="KW-0862">Zinc</keyword>
<accession>A0AA35W0T9</accession>
<evidence type="ECO:0000256" key="4">
    <source>
        <dbReference type="SAM" id="MobiDB-lite"/>
    </source>
</evidence>
<evidence type="ECO:0000313" key="5">
    <source>
        <dbReference type="EMBL" id="CAI7994394.1"/>
    </source>
</evidence>
<keyword evidence="1" id="KW-0479">Metal-binding</keyword>
<feature type="region of interest" description="Disordered" evidence="4">
    <location>
        <begin position="1"/>
        <end position="82"/>
    </location>
</feature>
<keyword evidence="6" id="KW-1185">Reference proteome</keyword>
<dbReference type="GO" id="GO:0006338">
    <property type="term" value="P:chromatin remodeling"/>
    <property type="evidence" value="ECO:0007669"/>
    <property type="project" value="InterPro"/>
</dbReference>
<dbReference type="EMBL" id="CASHTH010000212">
    <property type="protein sequence ID" value="CAI7994394.1"/>
    <property type="molecule type" value="Genomic_DNA"/>
</dbReference>
<gene>
    <name evidence="5" type="ORF">GBAR_LOCUS1436</name>
</gene>
<protein>
    <submittedName>
        <fullName evidence="5">Zinc finger HIT domain-containing protein 1</fullName>
    </submittedName>
</protein>
<name>A0AA35W0T9_GEOBA</name>
<feature type="compositionally biased region" description="Basic and acidic residues" evidence="4">
    <location>
        <begin position="33"/>
        <end position="48"/>
    </location>
</feature>
<organism evidence="5 6">
    <name type="scientific">Geodia barretti</name>
    <name type="common">Barrett's horny sponge</name>
    <dbReference type="NCBI Taxonomy" id="519541"/>
    <lineage>
        <taxon>Eukaryota</taxon>
        <taxon>Metazoa</taxon>
        <taxon>Porifera</taxon>
        <taxon>Demospongiae</taxon>
        <taxon>Heteroscleromorpha</taxon>
        <taxon>Tetractinellida</taxon>
        <taxon>Astrophorina</taxon>
        <taxon>Geodiidae</taxon>
        <taxon>Geodia</taxon>
    </lineage>
</organism>
<reference evidence="5" key="1">
    <citation type="submission" date="2023-03" db="EMBL/GenBank/DDBJ databases">
        <authorList>
            <person name="Steffen K."/>
            <person name="Cardenas P."/>
        </authorList>
    </citation>
    <scope>NUCLEOTIDE SEQUENCE</scope>
</reference>
<dbReference type="AlphaFoldDB" id="A0AA35W0T9"/>
<comment type="caution">
    <text evidence="5">The sequence shown here is derived from an EMBL/GenBank/DDBJ whole genome shotgun (WGS) entry which is preliminary data.</text>
</comment>
<keyword evidence="2" id="KW-0863">Zinc-finger</keyword>
<evidence type="ECO:0000313" key="6">
    <source>
        <dbReference type="Proteomes" id="UP001174909"/>
    </source>
</evidence>
<proteinExistence type="predicted"/>
<evidence type="ECO:0000256" key="2">
    <source>
        <dbReference type="ARBA" id="ARBA00022771"/>
    </source>
</evidence>
<dbReference type="InterPro" id="IPR039723">
    <property type="entry name" value="Vps71/ZNHIT1"/>
</dbReference>
<dbReference type="Proteomes" id="UP001174909">
    <property type="component" value="Unassembled WGS sequence"/>
</dbReference>